<gene>
    <name evidence="4" type="ORF">ACFQBM_21645</name>
</gene>
<dbReference type="InterPro" id="IPR000380">
    <property type="entry name" value="Topo_IA"/>
</dbReference>
<feature type="domain" description="Topo IA-type catalytic" evidence="3">
    <location>
        <begin position="1"/>
        <end position="89"/>
    </location>
</feature>
<comment type="caution">
    <text evidence="4">The sequence shown here is derived from an EMBL/GenBank/DDBJ whole genome shotgun (WGS) entry which is preliminary data.</text>
</comment>
<accession>A0ABW1YWW5</accession>
<dbReference type="SUPFAM" id="SSF56712">
    <property type="entry name" value="Prokaryotic type I DNA topoisomerase"/>
    <property type="match status" value="1"/>
</dbReference>
<name>A0ABW1YWW5_9GAMM</name>
<dbReference type="InterPro" id="IPR013497">
    <property type="entry name" value="Topo_IA_cen"/>
</dbReference>
<feature type="region of interest" description="Disordered" evidence="2">
    <location>
        <begin position="148"/>
        <end position="169"/>
    </location>
</feature>
<organism evidence="4 5">
    <name type="scientific">Microbulbifer taiwanensis</name>
    <dbReference type="NCBI Taxonomy" id="986746"/>
    <lineage>
        <taxon>Bacteria</taxon>
        <taxon>Pseudomonadati</taxon>
        <taxon>Pseudomonadota</taxon>
        <taxon>Gammaproteobacteria</taxon>
        <taxon>Cellvibrionales</taxon>
        <taxon>Microbulbiferaceae</taxon>
        <taxon>Microbulbifer</taxon>
    </lineage>
</organism>
<dbReference type="EC" id="5.6.2.-" evidence="4"/>
<keyword evidence="1 4" id="KW-0413">Isomerase</keyword>
<evidence type="ECO:0000256" key="1">
    <source>
        <dbReference type="ARBA" id="ARBA00023235"/>
    </source>
</evidence>
<evidence type="ECO:0000259" key="3">
    <source>
        <dbReference type="PROSITE" id="PS52039"/>
    </source>
</evidence>
<dbReference type="GO" id="GO:0016853">
    <property type="term" value="F:isomerase activity"/>
    <property type="evidence" value="ECO:0007669"/>
    <property type="project" value="UniProtKB-KW"/>
</dbReference>
<proteinExistence type="predicted"/>
<dbReference type="PANTHER" id="PTHR42785:SF1">
    <property type="entry name" value="DNA TOPOISOMERASE"/>
    <property type="match status" value="1"/>
</dbReference>
<dbReference type="Gene3D" id="1.10.460.10">
    <property type="entry name" value="Topoisomerase I, domain 2"/>
    <property type="match status" value="1"/>
</dbReference>
<protein>
    <submittedName>
        <fullName evidence="4">DNA topoisomerase</fullName>
        <ecNumber evidence="4">5.6.2.-</ecNumber>
    </submittedName>
</protein>
<feature type="compositionally biased region" description="Polar residues" evidence="2">
    <location>
        <begin position="154"/>
        <end position="169"/>
    </location>
</feature>
<dbReference type="RefSeq" id="WP_377516724.1">
    <property type="nucleotide sequence ID" value="NZ_JBHSVR010000006.1"/>
</dbReference>
<reference evidence="5" key="1">
    <citation type="journal article" date="2019" name="Int. J. Syst. Evol. Microbiol.">
        <title>The Global Catalogue of Microorganisms (GCM) 10K type strain sequencing project: providing services to taxonomists for standard genome sequencing and annotation.</title>
        <authorList>
            <consortium name="The Broad Institute Genomics Platform"/>
            <consortium name="The Broad Institute Genome Sequencing Center for Infectious Disease"/>
            <person name="Wu L."/>
            <person name="Ma J."/>
        </authorList>
    </citation>
    <scope>NUCLEOTIDE SEQUENCE [LARGE SCALE GENOMIC DNA]</scope>
    <source>
        <strain evidence="5">CGMCC 1.13718</strain>
    </source>
</reference>
<dbReference type="Proteomes" id="UP001596425">
    <property type="component" value="Unassembled WGS sequence"/>
</dbReference>
<evidence type="ECO:0000313" key="4">
    <source>
        <dbReference type="EMBL" id="MFC6635875.1"/>
    </source>
</evidence>
<dbReference type="EMBL" id="JBHSVR010000006">
    <property type="protein sequence ID" value="MFC6635875.1"/>
    <property type="molecule type" value="Genomic_DNA"/>
</dbReference>
<evidence type="ECO:0000256" key="2">
    <source>
        <dbReference type="SAM" id="MobiDB-lite"/>
    </source>
</evidence>
<dbReference type="Pfam" id="PF01131">
    <property type="entry name" value="Topoisom_bac"/>
    <property type="match status" value="1"/>
</dbReference>
<dbReference type="PROSITE" id="PS52039">
    <property type="entry name" value="TOPO_IA_2"/>
    <property type="match status" value="1"/>
</dbReference>
<evidence type="ECO:0000313" key="5">
    <source>
        <dbReference type="Proteomes" id="UP001596425"/>
    </source>
</evidence>
<dbReference type="PANTHER" id="PTHR42785">
    <property type="entry name" value="DNA TOPOISOMERASE, TYPE IA, CORE"/>
    <property type="match status" value="1"/>
</dbReference>
<dbReference type="InterPro" id="IPR023405">
    <property type="entry name" value="Topo_IA_core_domain"/>
</dbReference>
<keyword evidence="5" id="KW-1185">Reference proteome</keyword>
<sequence length="169" mass="18708">MKRRGIGRPSSYASIVKNIIDKGQVQMKGRSLIPGELGEATIALLEHNFSFLSLDFTRNLEVALDRIANSEDTYMNVVQQFYQLLQTELQTLRALPSAQDEPRASSTASISSAPTSDFLAQVRSAPGPPQESRQGRLRLLGLQRLSHHRVQGQLPHQETANLTSTTRAL</sequence>
<dbReference type="InterPro" id="IPR013824">
    <property type="entry name" value="Topo_IA_cen_sub1"/>
</dbReference>